<sequence length="173" mass="19838">MREEECNILQNLSREEFREFRTLVIDMVLATDMSFHFQQLKNMRNLLSLAEPSVDKSKALSLVLHCCDISHPAKRWDLHHRWTMQLLEEFFIQGDKERELGLPFSPLCDRNNTLVAESQIGFIEFIVEPSMGVCSDMLESILGPIHSSCKPQIGEGARESISEEGELDRTKNG</sequence>
<dbReference type="InterPro" id="IPR002073">
    <property type="entry name" value="PDEase_catalytic_dom"/>
</dbReference>
<evidence type="ECO:0000256" key="1">
    <source>
        <dbReference type="ARBA" id="ARBA00022723"/>
    </source>
</evidence>
<feature type="domain" description="PDEase" evidence="4">
    <location>
        <begin position="1"/>
        <end position="173"/>
    </location>
</feature>
<proteinExistence type="predicted"/>
<keyword evidence="2" id="KW-0378">Hydrolase</keyword>
<reference evidence="5" key="1">
    <citation type="submission" date="2021-03" db="EMBL/GenBank/DDBJ databases">
        <authorList>
            <person name="Tran Van P."/>
        </authorList>
    </citation>
    <scope>NUCLEOTIDE SEQUENCE</scope>
</reference>
<feature type="region of interest" description="Disordered" evidence="3">
    <location>
        <begin position="153"/>
        <end position="173"/>
    </location>
</feature>
<evidence type="ECO:0000256" key="2">
    <source>
        <dbReference type="ARBA" id="ARBA00022801"/>
    </source>
</evidence>
<dbReference type="PROSITE" id="PS51845">
    <property type="entry name" value="PDEASE_I_2"/>
    <property type="match status" value="1"/>
</dbReference>
<evidence type="ECO:0000256" key="3">
    <source>
        <dbReference type="SAM" id="MobiDB-lite"/>
    </source>
</evidence>
<evidence type="ECO:0000313" key="6">
    <source>
        <dbReference type="Proteomes" id="UP001153148"/>
    </source>
</evidence>
<dbReference type="Proteomes" id="UP001153148">
    <property type="component" value="Unassembled WGS sequence"/>
</dbReference>
<organism evidence="5 6">
    <name type="scientific">Timema podura</name>
    <name type="common">Walking stick</name>
    <dbReference type="NCBI Taxonomy" id="61482"/>
    <lineage>
        <taxon>Eukaryota</taxon>
        <taxon>Metazoa</taxon>
        <taxon>Ecdysozoa</taxon>
        <taxon>Arthropoda</taxon>
        <taxon>Hexapoda</taxon>
        <taxon>Insecta</taxon>
        <taxon>Pterygota</taxon>
        <taxon>Neoptera</taxon>
        <taxon>Polyneoptera</taxon>
        <taxon>Phasmatodea</taxon>
        <taxon>Timematodea</taxon>
        <taxon>Timematoidea</taxon>
        <taxon>Timematidae</taxon>
        <taxon>Timema</taxon>
    </lineage>
</organism>
<dbReference type="PANTHER" id="PTHR11347">
    <property type="entry name" value="CYCLIC NUCLEOTIDE PHOSPHODIESTERASE"/>
    <property type="match status" value="1"/>
</dbReference>
<accession>A0ABN7PF75</accession>
<dbReference type="InterPro" id="IPR036971">
    <property type="entry name" value="PDEase_catalytic_dom_sf"/>
</dbReference>
<comment type="caution">
    <text evidence="5">The sequence shown here is derived from an EMBL/GenBank/DDBJ whole genome shotgun (WGS) entry which is preliminary data.</text>
</comment>
<feature type="compositionally biased region" description="Basic and acidic residues" evidence="3">
    <location>
        <begin position="156"/>
        <end position="173"/>
    </location>
</feature>
<dbReference type="InterPro" id="IPR023088">
    <property type="entry name" value="PDEase"/>
</dbReference>
<dbReference type="PRINTS" id="PR00387">
    <property type="entry name" value="PDIESTERASE1"/>
</dbReference>
<keyword evidence="6" id="KW-1185">Reference proteome</keyword>
<dbReference type="SUPFAM" id="SSF109604">
    <property type="entry name" value="HD-domain/PDEase-like"/>
    <property type="match status" value="1"/>
</dbReference>
<protein>
    <recommendedName>
        <fullName evidence="4">PDEase domain-containing protein</fullName>
    </recommendedName>
</protein>
<gene>
    <name evidence="5" type="ORF">TPAB3V08_LOCUS13358</name>
</gene>
<name>A0ABN7PF75_TIMPD</name>
<dbReference type="Gene3D" id="1.10.1300.10">
    <property type="entry name" value="3'5'-cyclic nucleotide phosphodiesterase, catalytic domain"/>
    <property type="match status" value="1"/>
</dbReference>
<keyword evidence="1" id="KW-0479">Metal-binding</keyword>
<feature type="non-terminal residue" evidence="5">
    <location>
        <position position="173"/>
    </location>
</feature>
<dbReference type="Pfam" id="PF00233">
    <property type="entry name" value="PDEase_I"/>
    <property type="match status" value="1"/>
</dbReference>
<dbReference type="EMBL" id="CAJPIN010053944">
    <property type="protein sequence ID" value="CAG2066415.1"/>
    <property type="molecule type" value="Genomic_DNA"/>
</dbReference>
<evidence type="ECO:0000259" key="4">
    <source>
        <dbReference type="PROSITE" id="PS51845"/>
    </source>
</evidence>
<evidence type="ECO:0000313" key="5">
    <source>
        <dbReference type="EMBL" id="CAG2066415.1"/>
    </source>
</evidence>